<evidence type="ECO:0000313" key="12">
    <source>
        <dbReference type="EMBL" id="MEE1672471.1"/>
    </source>
</evidence>
<keyword evidence="5" id="KW-0460">Magnesium</keyword>
<evidence type="ECO:0000256" key="11">
    <source>
        <dbReference type="SAM" id="MobiDB-lite"/>
    </source>
</evidence>
<evidence type="ECO:0000313" key="13">
    <source>
        <dbReference type="Proteomes" id="UP001310248"/>
    </source>
</evidence>
<reference evidence="12 13" key="2">
    <citation type="submission" date="2023-12" db="EMBL/GenBank/DDBJ databases">
        <authorList>
            <consortium name="Cladostephus spongiosus"/>
            <person name="Lorente B."/>
            <person name="Cabral C."/>
            <person name="Frias J."/>
            <person name="Faria J."/>
            <person name="Toubarro D."/>
        </authorList>
    </citation>
    <scope>NUCLEOTIDE SEQUENCE [LARGE SCALE GENOMIC DNA]</scope>
    <source>
        <strain evidence="12 13">ZMCS4</strain>
    </source>
</reference>
<dbReference type="PANTHER" id="PTHR36999:SF1">
    <property type="entry name" value="ISOCITRATE DEHYDROGENASE (NADP(+))"/>
    <property type="match status" value="1"/>
</dbReference>
<dbReference type="PANTHER" id="PTHR36999">
    <property type="entry name" value="ISOCITRATE DEHYDROGENASE [NADP]"/>
    <property type="match status" value="1"/>
</dbReference>
<dbReference type="EC" id="1.1.1.42" evidence="10"/>
<organism evidence="12 13">
    <name type="scientific">Agarivorans aestuarii</name>
    <dbReference type="NCBI Taxonomy" id="1563703"/>
    <lineage>
        <taxon>Bacteria</taxon>
        <taxon>Pseudomonadati</taxon>
        <taxon>Pseudomonadota</taxon>
        <taxon>Gammaproteobacteria</taxon>
        <taxon>Alteromonadales</taxon>
        <taxon>Alteromonadaceae</taxon>
        <taxon>Agarivorans</taxon>
    </lineage>
</organism>
<protein>
    <recommendedName>
        <fullName evidence="10">Isocitrate dehydrogenase [NADP]</fullName>
        <ecNumber evidence="10">1.1.1.42</ecNumber>
    </recommendedName>
    <alternativeName>
        <fullName evidence="10">Oxalosuccinate decarboxylase</fullName>
    </alternativeName>
</protein>
<dbReference type="Gene3D" id="3.40.718.10">
    <property type="entry name" value="Isopropylmalate Dehydrogenase"/>
    <property type="match status" value="1"/>
</dbReference>
<evidence type="ECO:0000256" key="8">
    <source>
        <dbReference type="ARBA" id="ARBA00023554"/>
    </source>
</evidence>
<evidence type="ECO:0000256" key="10">
    <source>
        <dbReference type="PIRNR" id="PIRNR009407"/>
    </source>
</evidence>
<dbReference type="Pfam" id="PF03971">
    <property type="entry name" value="IDH"/>
    <property type="match status" value="1"/>
</dbReference>
<evidence type="ECO:0000256" key="5">
    <source>
        <dbReference type="ARBA" id="ARBA00022842"/>
    </source>
</evidence>
<dbReference type="SUPFAM" id="SSF53659">
    <property type="entry name" value="Isocitrate/Isopropylmalate dehydrogenase-like"/>
    <property type="match status" value="1"/>
</dbReference>
<keyword evidence="7 10" id="KW-0560">Oxidoreductase</keyword>
<dbReference type="InterPro" id="IPR004436">
    <property type="entry name" value="Isocitrate_DH_NADP_mono"/>
</dbReference>
<comment type="cofactor">
    <cofactor evidence="1">
        <name>Mg(2+)</name>
        <dbReference type="ChEBI" id="CHEBI:18420"/>
    </cofactor>
</comment>
<dbReference type="GO" id="GO:0004450">
    <property type="term" value="F:isocitrate dehydrogenase (NADP+) activity"/>
    <property type="evidence" value="ECO:0007669"/>
    <property type="project" value="UniProtKB-EC"/>
</dbReference>
<feature type="region of interest" description="Disordered" evidence="11">
    <location>
        <begin position="137"/>
        <end position="157"/>
    </location>
</feature>
<comment type="caution">
    <text evidence="12">The sequence shown here is derived from an EMBL/GenBank/DDBJ whole genome shotgun (WGS) entry which is preliminary data.</text>
</comment>
<name>A0ABU7FZ68_9ALTE</name>
<gene>
    <name evidence="12" type="ORF">SNR37_001800</name>
</gene>
<comment type="catalytic activity">
    <reaction evidence="8 10">
        <text>D-threo-isocitrate + NADP(+) = 2-oxoglutarate + CO2 + NADPH</text>
        <dbReference type="Rhea" id="RHEA:19629"/>
        <dbReference type="ChEBI" id="CHEBI:15562"/>
        <dbReference type="ChEBI" id="CHEBI:16526"/>
        <dbReference type="ChEBI" id="CHEBI:16810"/>
        <dbReference type="ChEBI" id="CHEBI:57783"/>
        <dbReference type="ChEBI" id="CHEBI:58349"/>
        <dbReference type="EC" id="1.1.1.42"/>
    </reaction>
</comment>
<accession>A0ABU7FZ68</accession>
<comment type="similarity">
    <text evidence="9 10">Belongs to the monomeric-type IDH family.</text>
</comment>
<evidence type="ECO:0000256" key="7">
    <source>
        <dbReference type="ARBA" id="ARBA00023002"/>
    </source>
</evidence>
<reference evidence="13" key="1">
    <citation type="submission" date="2023-07" db="EMBL/GenBank/DDBJ databases">
        <title>Draft genome sequence of Agarivorans aestuarii strain ZMCS4, a CAZymes producing bacteria isolated from the marine brown algae Clodostephus spongiosus.</title>
        <authorList>
            <person name="Lorente B."/>
            <person name="Cabral C."/>
            <person name="Frias J."/>
            <person name="Faria J."/>
            <person name="Toubarro D."/>
        </authorList>
    </citation>
    <scope>NUCLEOTIDE SEQUENCE [LARGE SCALE GENOMIC DNA]</scope>
    <source>
        <strain evidence="13">ZMCS4</strain>
    </source>
</reference>
<keyword evidence="2 10" id="KW-0329">Glyoxylate bypass</keyword>
<proteinExistence type="inferred from homology"/>
<dbReference type="EMBL" id="JAYDYW010000002">
    <property type="protein sequence ID" value="MEE1672471.1"/>
    <property type="molecule type" value="Genomic_DNA"/>
</dbReference>
<keyword evidence="4" id="KW-0479">Metal-binding</keyword>
<keyword evidence="13" id="KW-1185">Reference proteome</keyword>
<evidence type="ECO:0000256" key="9">
    <source>
        <dbReference type="ARBA" id="ARBA00046318"/>
    </source>
</evidence>
<dbReference type="Proteomes" id="UP001310248">
    <property type="component" value="Unassembled WGS sequence"/>
</dbReference>
<evidence type="ECO:0000256" key="3">
    <source>
        <dbReference type="ARBA" id="ARBA00022532"/>
    </source>
</evidence>
<dbReference type="PIRSF" id="PIRSF009407">
    <property type="entry name" value="IDH_monmr"/>
    <property type="match status" value="1"/>
</dbReference>
<evidence type="ECO:0000256" key="4">
    <source>
        <dbReference type="ARBA" id="ARBA00022723"/>
    </source>
</evidence>
<keyword evidence="6 10" id="KW-0521">NADP</keyword>
<evidence type="ECO:0000256" key="6">
    <source>
        <dbReference type="ARBA" id="ARBA00022857"/>
    </source>
</evidence>
<sequence>MTSKIIYTLTDEAPALATYSLLPIVQAFTNAAGVDVETRDISLAARIIASFPECLTEQQQISDALAELGELAKKPEANIIKLPNISASVPQLKAAIKELQAQGYALPDYPEEPSNDQERDAKAKYDKVKGSAVNPVLREGNSDRRAPGSVKQYARNNPHSMGAWSKDSLSHVASMSQGDFYGSEVSATIQDAGSVSIQLKTEAGETITLKEAFPVLAGEVIDAAALNVAELSAFIETEIEDAKAKGILFSLHMKATMMKVSDPIIFGHVVKVFFKDVFAKYGELFEELGVDVSNGLGDVYAKIQQLDAAKQEEIKAAIDAVYAQRPGLAMVDSDKGITNLHVPSDVIIDASMPAMIRASGQMWNSEGKQQDTKAVIPDRSYASIYQQTIDFCKENGAFNPTTMGSVANVGLMAQKAEEYGSHDKTFTAPAAGTVEVVDQNGQVVLSQAVKQGDIFRMCQVKDAPIRDWVKLAVNRARLTNTPAVFWLDANRAHDAQLISKVEQYLTEHDTSGLEIKVLAPSDATQFSLERVKQGLDTISVTGNVLRDYLTDLFPILELGTSAKMLSIVPLMNGGGLFETGAGGSAPKHVQQFEKENHLRWDSLGEFLALSASLEHLGQVTNNAKAAVLASTLDKATGTFLDENKSPSRKVKELDNRGSHFYLCLYWAQCLAEQSEDQELKAVFAEVAQKLASQEAQIVDQLNTAQGPAVDLVGYYQPDSVKVAAAMRPSPLFNDVIDSLR</sequence>
<feature type="region of interest" description="Disordered" evidence="11">
    <location>
        <begin position="106"/>
        <end position="125"/>
    </location>
</feature>
<evidence type="ECO:0000256" key="1">
    <source>
        <dbReference type="ARBA" id="ARBA00001946"/>
    </source>
</evidence>
<dbReference type="RefSeq" id="WP_329773838.1">
    <property type="nucleotide sequence ID" value="NZ_JAYDYW010000002.1"/>
</dbReference>
<evidence type="ECO:0000256" key="2">
    <source>
        <dbReference type="ARBA" id="ARBA00022435"/>
    </source>
</evidence>
<dbReference type="NCBIfam" id="TIGR00178">
    <property type="entry name" value="monomer_idh"/>
    <property type="match status" value="1"/>
</dbReference>
<feature type="compositionally biased region" description="Basic and acidic residues" evidence="11">
    <location>
        <begin position="116"/>
        <end position="125"/>
    </location>
</feature>
<keyword evidence="3 10" id="KW-0816">Tricarboxylic acid cycle</keyword>